<evidence type="ECO:0000256" key="7">
    <source>
        <dbReference type="ARBA" id="ARBA00023136"/>
    </source>
</evidence>
<dbReference type="PANTHER" id="PTHR10202:SF26">
    <property type="entry name" value="PRESENILIN"/>
    <property type="match status" value="1"/>
</dbReference>
<dbReference type="InterPro" id="IPR001108">
    <property type="entry name" value="Peptidase_A22A"/>
</dbReference>
<keyword evidence="6 8" id="KW-0333">Golgi apparatus</keyword>
<feature type="transmembrane region" description="Helical" evidence="8">
    <location>
        <begin position="364"/>
        <end position="387"/>
    </location>
</feature>
<feature type="transmembrane region" description="Helical" evidence="8">
    <location>
        <begin position="122"/>
        <end position="142"/>
    </location>
</feature>
<feature type="transmembrane region" description="Helical" evidence="8">
    <location>
        <begin position="163"/>
        <end position="185"/>
    </location>
</feature>
<feature type="transmembrane region" description="Helical" evidence="8">
    <location>
        <begin position="7"/>
        <end position="26"/>
    </location>
</feature>
<keyword evidence="4 8" id="KW-0914">Notch signaling pathway</keyword>
<comment type="function">
    <text evidence="8">Probable subunit of the gamma-secretase complex, an endoprotease complex that catalyzes the intramembrane cleavage of integral membrane proteins such as Notch receptors.</text>
</comment>
<dbReference type="GO" id="GO:0007219">
    <property type="term" value="P:Notch signaling pathway"/>
    <property type="evidence" value="ECO:0007669"/>
    <property type="project" value="UniProtKB-KW"/>
</dbReference>
<evidence type="ECO:0000313" key="9">
    <source>
        <dbReference type="EMBL" id="CAE0058755.1"/>
    </source>
</evidence>
<reference evidence="9" key="1">
    <citation type="submission" date="2021-01" db="EMBL/GenBank/DDBJ databases">
        <authorList>
            <person name="Corre E."/>
            <person name="Pelletier E."/>
            <person name="Niang G."/>
            <person name="Scheremetjew M."/>
            <person name="Finn R."/>
            <person name="Kale V."/>
            <person name="Holt S."/>
            <person name="Cochrane G."/>
            <person name="Meng A."/>
            <person name="Brown T."/>
            <person name="Cohen L."/>
        </authorList>
    </citation>
    <scope>NUCLEOTIDE SEQUENCE</scope>
    <source>
        <strain evidence="9">CCMP 769</strain>
    </source>
</reference>
<dbReference type="GO" id="GO:0006509">
    <property type="term" value="P:membrane protein ectodomain proteolysis"/>
    <property type="evidence" value="ECO:0007669"/>
    <property type="project" value="TreeGrafter"/>
</dbReference>
<evidence type="ECO:0000256" key="3">
    <source>
        <dbReference type="ARBA" id="ARBA00022824"/>
    </source>
</evidence>
<feature type="transmembrane region" description="Helical" evidence="8">
    <location>
        <begin position="54"/>
        <end position="76"/>
    </location>
</feature>
<dbReference type="GO" id="GO:0005789">
    <property type="term" value="C:endoplasmic reticulum membrane"/>
    <property type="evidence" value="ECO:0007669"/>
    <property type="project" value="UniProtKB-SubCell"/>
</dbReference>
<sequence length="397" mass="43805">MLEPQQLTRVIYPVVICMGLALYLHWSVYPPEDDNHARGGRTTFQILKQGAPDLMTSIILVVSFVFFTVLSTYCLLRLYARGRSNLIRYWMALSVALTLGEQGGRTLLLWCQTHSLLKYVDAITFHVVLWNFAVGGVVTVFYHAPRFVNQGYLIVMSAIVSDVIAKVAGGATWIILIAFVVWDLYAVLSPSGPLRQIVEIAKSRKEKLPALVYDTNPYRETPRVPKPVTPAQPSSSRRVAADASDSEACSLITVEPEPGTEDIIPEEAKEEATDERRHLQLGLGDFIFYSILVIRSSRAGLTPVVASLTAIIAGKVVFRLEKHLSACVSQSNRNSQCSHFKSCARLGVIGTAMITLRGRKPLPALPVSILLGVVSHFLSVLLVNPLVAIGRSRMMYN</sequence>
<comment type="subunit">
    <text evidence="8">Homodimer.</text>
</comment>
<keyword evidence="7 8" id="KW-0472">Membrane</keyword>
<dbReference type="SMART" id="SM00730">
    <property type="entry name" value="PSN"/>
    <property type="match status" value="1"/>
</dbReference>
<comment type="subcellular location">
    <subcellularLocation>
        <location evidence="8">Endoplasmic reticulum membrane</location>
        <topology evidence="8">Multi-pass membrane protein</topology>
    </subcellularLocation>
    <subcellularLocation>
        <location evidence="8">Golgi apparatus membrane</location>
        <topology evidence="8">Multi-pass membrane protein</topology>
    </subcellularLocation>
</comment>
<dbReference type="InterPro" id="IPR042524">
    <property type="entry name" value="Presenilin_C"/>
</dbReference>
<dbReference type="EMBL" id="HBHW01034865">
    <property type="protein sequence ID" value="CAE0058755.1"/>
    <property type="molecule type" value="Transcribed_RNA"/>
</dbReference>
<evidence type="ECO:0000256" key="5">
    <source>
        <dbReference type="ARBA" id="ARBA00022989"/>
    </source>
</evidence>
<keyword evidence="8" id="KW-0378">Hydrolase</keyword>
<dbReference type="InterPro" id="IPR006639">
    <property type="entry name" value="Preselin/SPP"/>
</dbReference>
<dbReference type="GO" id="GO:0042500">
    <property type="term" value="F:aspartic endopeptidase activity, intramembrane cleaving"/>
    <property type="evidence" value="ECO:0007669"/>
    <property type="project" value="InterPro"/>
</dbReference>
<evidence type="ECO:0000256" key="6">
    <source>
        <dbReference type="ARBA" id="ARBA00023034"/>
    </source>
</evidence>
<evidence type="ECO:0000256" key="4">
    <source>
        <dbReference type="ARBA" id="ARBA00022976"/>
    </source>
</evidence>
<comment type="similarity">
    <text evidence="1 8">Belongs to the peptidase A22A family.</text>
</comment>
<accession>A0A7S3A3Q8</accession>
<dbReference type="Pfam" id="PF01080">
    <property type="entry name" value="Presenilin"/>
    <property type="match status" value="2"/>
</dbReference>
<dbReference type="PRINTS" id="PR01072">
    <property type="entry name" value="PRESENILIN"/>
</dbReference>
<dbReference type="GO" id="GO:0000139">
    <property type="term" value="C:Golgi membrane"/>
    <property type="evidence" value="ECO:0007669"/>
    <property type="project" value="UniProtKB-SubCell"/>
</dbReference>
<evidence type="ECO:0000256" key="1">
    <source>
        <dbReference type="ARBA" id="ARBA00008604"/>
    </source>
</evidence>
<dbReference type="Gene3D" id="1.10.472.100">
    <property type="entry name" value="Presenilin"/>
    <property type="match status" value="2"/>
</dbReference>
<organism evidence="9">
    <name type="scientific">Rhodosorus marinus</name>
    <dbReference type="NCBI Taxonomy" id="101924"/>
    <lineage>
        <taxon>Eukaryota</taxon>
        <taxon>Rhodophyta</taxon>
        <taxon>Stylonematophyceae</taxon>
        <taxon>Stylonematales</taxon>
        <taxon>Stylonemataceae</taxon>
        <taxon>Rhodosorus</taxon>
    </lineage>
</organism>
<evidence type="ECO:0000256" key="2">
    <source>
        <dbReference type="ARBA" id="ARBA00022692"/>
    </source>
</evidence>
<dbReference type="GO" id="GO:0016485">
    <property type="term" value="P:protein processing"/>
    <property type="evidence" value="ECO:0007669"/>
    <property type="project" value="InterPro"/>
</dbReference>
<keyword evidence="5 8" id="KW-1133">Transmembrane helix</keyword>
<dbReference type="EC" id="3.4.23.-" evidence="8"/>
<name>A0A7S3A3Q8_9RHOD</name>
<proteinExistence type="inferred from homology"/>
<gene>
    <name evidence="9" type="ORF">RMAR00112_LOCUS26820</name>
</gene>
<comment type="domain">
    <text evidence="8">The PAL motif is required for normal active site conformation.</text>
</comment>
<keyword evidence="3 8" id="KW-0256">Endoplasmic reticulum</keyword>
<dbReference type="AlphaFoldDB" id="A0A7S3A3Q8"/>
<dbReference type="PANTHER" id="PTHR10202">
    <property type="entry name" value="PRESENILIN"/>
    <property type="match status" value="1"/>
</dbReference>
<protein>
    <recommendedName>
        <fullName evidence="8">Presenilin</fullName>
        <ecNumber evidence="8">3.4.23.-</ecNumber>
    </recommendedName>
</protein>
<evidence type="ECO:0000256" key="8">
    <source>
        <dbReference type="RuleBase" id="RU361148"/>
    </source>
</evidence>
<dbReference type="GO" id="GO:0070765">
    <property type="term" value="C:gamma-secretase complex"/>
    <property type="evidence" value="ECO:0007669"/>
    <property type="project" value="TreeGrafter"/>
</dbReference>
<feature type="transmembrane region" description="Helical" evidence="8">
    <location>
        <begin position="88"/>
        <end position="110"/>
    </location>
</feature>
<keyword evidence="8" id="KW-0645">Protease</keyword>
<keyword evidence="2 8" id="KW-0812">Transmembrane</keyword>